<dbReference type="Proteomes" id="UP000381693">
    <property type="component" value="Unassembled WGS sequence"/>
</dbReference>
<evidence type="ECO:0000313" key="1">
    <source>
        <dbReference type="EMBL" id="VVM07615.1"/>
    </source>
</evidence>
<name>A0A5E6MES1_9BACT</name>
<dbReference type="EMBL" id="CABFUZ020000180">
    <property type="protein sequence ID" value="VVM07615.1"/>
    <property type="molecule type" value="Genomic_DNA"/>
</dbReference>
<comment type="caution">
    <text evidence="1">The sequence shown here is derived from an EMBL/GenBank/DDBJ whole genome shotgun (WGS) entry which is preliminary data.</text>
</comment>
<accession>A0A5E6MES1</accession>
<organism evidence="1 2">
    <name type="scientific">Methylacidimicrobium cyclopophantes</name>
    <dbReference type="NCBI Taxonomy" id="1041766"/>
    <lineage>
        <taxon>Bacteria</taxon>
        <taxon>Pseudomonadati</taxon>
        <taxon>Verrucomicrobiota</taxon>
        <taxon>Methylacidimicrobium</taxon>
    </lineage>
</organism>
<gene>
    <name evidence="1" type="ORF">MAMC_01722</name>
</gene>
<dbReference type="AntiFam" id="ANF00227">
    <property type="entry name" value="Shadow ORF (opposite hmrR)"/>
</dbReference>
<proteinExistence type="predicted"/>
<protein>
    <submittedName>
        <fullName evidence="1">Uncharacterized protein</fullName>
    </submittedName>
</protein>
<sequence length="103" mass="11339">MPKECVNKLAPRLITNLTLSDQDIENLLHPSQISDFCLDIFTMLNRHVLDLAAGYATHIGKLQQFTDLIQCKAEFAGPADKCNPRDIAIVIDPPTAFAASSSR</sequence>
<keyword evidence="2" id="KW-1185">Reference proteome</keyword>
<evidence type="ECO:0000313" key="2">
    <source>
        <dbReference type="Proteomes" id="UP000381693"/>
    </source>
</evidence>
<dbReference type="AlphaFoldDB" id="A0A5E6MES1"/>
<reference evidence="1" key="1">
    <citation type="submission" date="2019-09" db="EMBL/GenBank/DDBJ databases">
        <authorList>
            <person name="Cremers G."/>
        </authorList>
    </citation>
    <scope>NUCLEOTIDE SEQUENCE [LARGE SCALE GENOMIC DNA]</scope>
    <source>
        <strain evidence="1">3B</strain>
    </source>
</reference>